<dbReference type="PROSITE" id="PS50262">
    <property type="entry name" value="G_PROTEIN_RECEP_F1_2"/>
    <property type="match status" value="1"/>
</dbReference>
<evidence type="ECO:0000313" key="15">
    <source>
        <dbReference type="EMBL" id="CAG5121540.1"/>
    </source>
</evidence>
<evidence type="ECO:0000256" key="1">
    <source>
        <dbReference type="ARBA" id="ARBA00004651"/>
    </source>
</evidence>
<accession>A0A8S3Z1M9</accession>
<dbReference type="GO" id="GO:0005886">
    <property type="term" value="C:plasma membrane"/>
    <property type="evidence" value="ECO:0007669"/>
    <property type="project" value="UniProtKB-SubCell"/>
</dbReference>
<dbReference type="PANTHER" id="PTHR24372">
    <property type="entry name" value="GLYCOPROTEIN HORMONE RECEPTOR"/>
    <property type="match status" value="1"/>
</dbReference>
<dbReference type="SUPFAM" id="SSF52058">
    <property type="entry name" value="L domain-like"/>
    <property type="match status" value="1"/>
</dbReference>
<feature type="transmembrane region" description="Helical" evidence="13">
    <location>
        <begin position="658"/>
        <end position="683"/>
    </location>
</feature>
<dbReference type="CDD" id="cd00112">
    <property type="entry name" value="LDLa"/>
    <property type="match status" value="1"/>
</dbReference>
<keyword evidence="4 13" id="KW-0812">Transmembrane</keyword>
<reference evidence="15" key="1">
    <citation type="submission" date="2021-04" db="EMBL/GenBank/DDBJ databases">
        <authorList>
            <consortium name="Molecular Ecology Group"/>
        </authorList>
    </citation>
    <scope>NUCLEOTIDE SEQUENCE</scope>
</reference>
<dbReference type="Gene3D" id="1.20.1070.10">
    <property type="entry name" value="Rhodopsin 7-helix transmembrane proteins"/>
    <property type="match status" value="1"/>
</dbReference>
<dbReference type="Pfam" id="PF00001">
    <property type="entry name" value="7tm_1"/>
    <property type="match status" value="1"/>
</dbReference>
<dbReference type="InterPro" id="IPR000276">
    <property type="entry name" value="GPCR_Rhodpsn"/>
</dbReference>
<keyword evidence="10" id="KW-0675">Receptor</keyword>
<keyword evidence="16" id="KW-1185">Reference proteome</keyword>
<dbReference type="SUPFAM" id="SSF57424">
    <property type="entry name" value="LDL receptor-like module"/>
    <property type="match status" value="2"/>
</dbReference>
<gene>
    <name evidence="15" type="ORF">CUNI_LOCUS7098</name>
</gene>
<feature type="transmembrane region" description="Helical" evidence="13">
    <location>
        <begin position="625"/>
        <end position="646"/>
    </location>
</feature>
<evidence type="ECO:0000256" key="10">
    <source>
        <dbReference type="ARBA" id="ARBA00023170"/>
    </source>
</evidence>
<dbReference type="GO" id="GO:0007189">
    <property type="term" value="P:adenylate cyclase-activating G protein-coupled receptor signaling pathway"/>
    <property type="evidence" value="ECO:0007669"/>
    <property type="project" value="TreeGrafter"/>
</dbReference>
<comment type="caution">
    <text evidence="15">The sequence shown here is derived from an EMBL/GenBank/DDBJ whole genome shotgun (WGS) entry which is preliminary data.</text>
</comment>
<sequence length="707" mass="79854">MLGDGVVDCSGPEGPLDETIGALESTTCYEKEDNISHIYNNWAPRCVYIKDRYDGLLGCRDLKHLQHCEDFICSEGYVKCPGSYCIPIHYVTNGIYDCAKGEDETIPLDCSGSFKCIQSTICVHPDNVCDNHPHCPHGDDELNCKVSCMPGFSCLGGTVTVSHNFPPSMITDMSFIDPRTRYLDLSGVNISTVFPEFPKGRFYNLLEMYLSGCVITHVDSVMYSQNDLWSVITMDLSYNQIESISMTSIFRYMISLKFLNLSHNEALTFLHHDTFNTYGTTSALTDLDLSFTSISMLHPVLLVPLVNLERLSLRGTKIADMRPNMFPIDFSLHELDLREIKVELFSANTFKFIVVKSNIYTDTFKLCCPQLHNVNTPNYVCSAPADPFSSCSDLMSEPILRVLLWLFGCSAVICNVMVIAYRFVFDRNILKMAYGHFVMHLSISDLFMGVYLLIVAVADSYFRGTYVWNEMEWRNSLGCRVAGFLSTMSREVSTFFIFLITVDRFLVIKFPFGQLKMRKPLIVGCCATAWVVGFGLAMIPLLPPFEYWTTYTSNGMCLGLPLINRRQPGWEFPTVVFVFVNFVLFIMIAIGQFIIYRTMAGMRVAQGALTNISSRRAQDFTVAKHLSFIAVTDFMCWFPIGVMGLMSLDGHQLGVEVYAWSTVLILPINAALNPLIYTIPALSQKWTDCMTKRHRDDSSRNGTRTND</sequence>
<dbReference type="InterPro" id="IPR032675">
    <property type="entry name" value="LRR_dom_sf"/>
</dbReference>
<evidence type="ECO:0000256" key="4">
    <source>
        <dbReference type="ARBA" id="ARBA00022692"/>
    </source>
</evidence>
<dbReference type="InterPro" id="IPR036055">
    <property type="entry name" value="LDL_receptor-like_sf"/>
</dbReference>
<evidence type="ECO:0000256" key="6">
    <source>
        <dbReference type="ARBA" id="ARBA00022989"/>
    </source>
</evidence>
<feature type="disulfide bond" evidence="12">
    <location>
        <begin position="110"/>
        <end position="122"/>
    </location>
</feature>
<feature type="domain" description="G-protein coupled receptors family 1 profile" evidence="14">
    <location>
        <begin position="414"/>
        <end position="677"/>
    </location>
</feature>
<keyword evidence="6 13" id="KW-1133">Transmembrane helix</keyword>
<evidence type="ECO:0000256" key="7">
    <source>
        <dbReference type="ARBA" id="ARBA00023040"/>
    </source>
</evidence>
<feature type="disulfide bond" evidence="12">
    <location>
        <begin position="80"/>
        <end position="98"/>
    </location>
</feature>
<keyword evidence="3" id="KW-0433">Leucine-rich repeat</keyword>
<evidence type="ECO:0000256" key="8">
    <source>
        <dbReference type="ARBA" id="ARBA00023136"/>
    </source>
</evidence>
<evidence type="ECO:0000256" key="11">
    <source>
        <dbReference type="ARBA" id="ARBA00023224"/>
    </source>
</evidence>
<dbReference type="OrthoDB" id="10035376at2759"/>
<dbReference type="SMART" id="SM00192">
    <property type="entry name" value="LDLa"/>
    <property type="match status" value="2"/>
</dbReference>
<dbReference type="PANTHER" id="PTHR24372:SF77">
    <property type="entry name" value="G-PROTEIN COUPLED RECEPTORS FAMILY 1 PROFILE DOMAIN-CONTAINING PROTEIN"/>
    <property type="match status" value="1"/>
</dbReference>
<keyword evidence="7" id="KW-0297">G-protein coupled receptor</keyword>
<keyword evidence="2" id="KW-1003">Cell membrane</keyword>
<evidence type="ECO:0000256" key="13">
    <source>
        <dbReference type="SAM" id="Phobius"/>
    </source>
</evidence>
<evidence type="ECO:0000256" key="2">
    <source>
        <dbReference type="ARBA" id="ARBA00022475"/>
    </source>
</evidence>
<proteinExistence type="predicted"/>
<dbReference type="PRINTS" id="PR00373">
    <property type="entry name" value="GLYCHORMONER"/>
</dbReference>
<dbReference type="AlphaFoldDB" id="A0A8S3Z1M9"/>
<dbReference type="InterPro" id="IPR002131">
    <property type="entry name" value="Gphrmn_rcpt_fam"/>
</dbReference>
<dbReference type="Gene3D" id="3.80.10.10">
    <property type="entry name" value="Ribonuclease Inhibitor"/>
    <property type="match status" value="1"/>
</dbReference>
<organism evidence="15 16">
    <name type="scientific">Candidula unifasciata</name>
    <dbReference type="NCBI Taxonomy" id="100452"/>
    <lineage>
        <taxon>Eukaryota</taxon>
        <taxon>Metazoa</taxon>
        <taxon>Spiralia</taxon>
        <taxon>Lophotrochozoa</taxon>
        <taxon>Mollusca</taxon>
        <taxon>Gastropoda</taxon>
        <taxon>Heterobranchia</taxon>
        <taxon>Euthyneura</taxon>
        <taxon>Panpulmonata</taxon>
        <taxon>Eupulmonata</taxon>
        <taxon>Stylommatophora</taxon>
        <taxon>Helicina</taxon>
        <taxon>Helicoidea</taxon>
        <taxon>Geomitridae</taxon>
        <taxon>Candidula</taxon>
    </lineage>
</organism>
<protein>
    <recommendedName>
        <fullName evidence="14">G-protein coupled receptors family 1 profile domain-containing protein</fullName>
    </recommendedName>
</protein>
<feature type="disulfide bond" evidence="12">
    <location>
        <begin position="73"/>
        <end position="85"/>
    </location>
</feature>
<dbReference type="GO" id="GO:0008528">
    <property type="term" value="F:G protein-coupled peptide receptor activity"/>
    <property type="evidence" value="ECO:0007669"/>
    <property type="project" value="TreeGrafter"/>
</dbReference>
<evidence type="ECO:0000256" key="12">
    <source>
        <dbReference type="PROSITE-ProRule" id="PRU00124"/>
    </source>
</evidence>
<dbReference type="PRINTS" id="PR00237">
    <property type="entry name" value="GPCRRHODOPSN"/>
</dbReference>
<dbReference type="InterPro" id="IPR002172">
    <property type="entry name" value="LDrepeatLR_classA_rpt"/>
</dbReference>
<feature type="transmembrane region" description="Helical" evidence="13">
    <location>
        <begin position="575"/>
        <end position="596"/>
    </location>
</feature>
<keyword evidence="5" id="KW-0677">Repeat</keyword>
<name>A0A8S3Z1M9_9EUPU</name>
<keyword evidence="9 12" id="KW-1015">Disulfide bond</keyword>
<evidence type="ECO:0000256" key="3">
    <source>
        <dbReference type="ARBA" id="ARBA00022614"/>
    </source>
</evidence>
<dbReference type="Proteomes" id="UP000678393">
    <property type="component" value="Unassembled WGS sequence"/>
</dbReference>
<evidence type="ECO:0000313" key="16">
    <source>
        <dbReference type="Proteomes" id="UP000678393"/>
    </source>
</evidence>
<comment type="subcellular location">
    <subcellularLocation>
        <location evidence="1">Cell membrane</location>
        <topology evidence="1">Multi-pass membrane protein</topology>
    </subcellularLocation>
</comment>
<dbReference type="EMBL" id="CAJHNH020001110">
    <property type="protein sequence ID" value="CAG5121540.1"/>
    <property type="molecule type" value="Genomic_DNA"/>
</dbReference>
<dbReference type="InterPro" id="IPR017452">
    <property type="entry name" value="GPCR_Rhodpsn_7TM"/>
</dbReference>
<comment type="caution">
    <text evidence="12">Lacks conserved residue(s) required for the propagation of feature annotation.</text>
</comment>
<feature type="transmembrane region" description="Helical" evidence="13">
    <location>
        <begin position="437"/>
        <end position="461"/>
    </location>
</feature>
<dbReference type="PROSITE" id="PS50068">
    <property type="entry name" value="LDLRA_2"/>
    <property type="match status" value="2"/>
</dbReference>
<keyword evidence="8 13" id="KW-0472">Membrane</keyword>
<dbReference type="GO" id="GO:0016500">
    <property type="term" value="F:protein-hormone receptor activity"/>
    <property type="evidence" value="ECO:0007669"/>
    <property type="project" value="InterPro"/>
</dbReference>
<evidence type="ECO:0000259" key="14">
    <source>
        <dbReference type="PROSITE" id="PS50262"/>
    </source>
</evidence>
<evidence type="ECO:0000256" key="9">
    <source>
        <dbReference type="ARBA" id="ARBA00023157"/>
    </source>
</evidence>
<dbReference type="GO" id="GO:0009755">
    <property type="term" value="P:hormone-mediated signaling pathway"/>
    <property type="evidence" value="ECO:0007669"/>
    <property type="project" value="TreeGrafter"/>
</dbReference>
<feature type="transmembrane region" description="Helical" evidence="13">
    <location>
        <begin position="402"/>
        <end position="425"/>
    </location>
</feature>
<dbReference type="SUPFAM" id="SSF81321">
    <property type="entry name" value="Family A G protein-coupled receptor-like"/>
    <property type="match status" value="1"/>
</dbReference>
<evidence type="ECO:0000256" key="5">
    <source>
        <dbReference type="ARBA" id="ARBA00022737"/>
    </source>
</evidence>
<feature type="transmembrane region" description="Helical" evidence="13">
    <location>
        <begin position="521"/>
        <end position="542"/>
    </location>
</feature>
<dbReference type="Gene3D" id="4.10.400.10">
    <property type="entry name" value="Low-density Lipoprotein Receptor"/>
    <property type="match status" value="2"/>
</dbReference>
<dbReference type="PROSITE" id="PS00237">
    <property type="entry name" value="G_PROTEIN_RECEP_F1_1"/>
    <property type="match status" value="1"/>
</dbReference>
<feature type="disulfide bond" evidence="12">
    <location>
        <begin position="129"/>
        <end position="144"/>
    </location>
</feature>
<keyword evidence="11" id="KW-0807">Transducer</keyword>